<feature type="region of interest" description="Disordered" evidence="1">
    <location>
        <begin position="31"/>
        <end position="70"/>
    </location>
</feature>
<gene>
    <name evidence="3" type="ORF">DBRI1063_LOCUS1928</name>
</gene>
<evidence type="ECO:0008006" key="4">
    <source>
        <dbReference type="Google" id="ProtNLM"/>
    </source>
</evidence>
<proteinExistence type="predicted"/>
<keyword evidence="2" id="KW-0812">Transmembrane</keyword>
<sequence length="158" mass="17244">MATNNQPPPDLLSGSIRFAQTSMRFLGDAVGLIDSDDEDETEVGKEEEKKKQEKETPPEDTLKLPDAERHRRELLAKKKRLKEGRQAKKAAGGVGGAILGGLILAPVFPIGILIGGTAGAAITNKVSKHNEKRKIKKLDRQLLAKQEKQLKVDQTTLS</sequence>
<evidence type="ECO:0000256" key="2">
    <source>
        <dbReference type="SAM" id="Phobius"/>
    </source>
</evidence>
<name>A0A6U3T2L2_9STRA</name>
<feature type="compositionally biased region" description="Basic and acidic residues" evidence="1">
    <location>
        <begin position="42"/>
        <end position="70"/>
    </location>
</feature>
<protein>
    <recommendedName>
        <fullName evidence="4">Glycine zipper domain-containing protein</fullName>
    </recommendedName>
</protein>
<keyword evidence="2" id="KW-1133">Transmembrane helix</keyword>
<accession>A0A6U3T2L2</accession>
<keyword evidence="2" id="KW-0472">Membrane</keyword>
<reference evidence="3" key="1">
    <citation type="submission" date="2021-01" db="EMBL/GenBank/DDBJ databases">
        <authorList>
            <person name="Corre E."/>
            <person name="Pelletier E."/>
            <person name="Niang G."/>
            <person name="Scheremetjew M."/>
            <person name="Finn R."/>
            <person name="Kale V."/>
            <person name="Holt S."/>
            <person name="Cochrane G."/>
            <person name="Meng A."/>
            <person name="Brown T."/>
            <person name="Cohen L."/>
        </authorList>
    </citation>
    <scope>NUCLEOTIDE SEQUENCE</scope>
    <source>
        <strain evidence="3">Pop2</strain>
    </source>
</reference>
<organism evidence="3">
    <name type="scientific">Ditylum brightwellii</name>
    <dbReference type="NCBI Taxonomy" id="49249"/>
    <lineage>
        <taxon>Eukaryota</taxon>
        <taxon>Sar</taxon>
        <taxon>Stramenopiles</taxon>
        <taxon>Ochrophyta</taxon>
        <taxon>Bacillariophyta</taxon>
        <taxon>Mediophyceae</taxon>
        <taxon>Lithodesmiophycidae</taxon>
        <taxon>Lithodesmiales</taxon>
        <taxon>Lithodesmiaceae</taxon>
        <taxon>Ditylum</taxon>
    </lineage>
</organism>
<evidence type="ECO:0000313" key="3">
    <source>
        <dbReference type="EMBL" id="CAD9315521.1"/>
    </source>
</evidence>
<evidence type="ECO:0000256" key="1">
    <source>
        <dbReference type="SAM" id="MobiDB-lite"/>
    </source>
</evidence>
<feature type="transmembrane region" description="Helical" evidence="2">
    <location>
        <begin position="87"/>
        <end position="104"/>
    </location>
</feature>
<dbReference type="AlphaFoldDB" id="A0A6U3T2L2"/>
<dbReference type="EMBL" id="HBGN01002890">
    <property type="protein sequence ID" value="CAD9315521.1"/>
    <property type="molecule type" value="Transcribed_RNA"/>
</dbReference>